<dbReference type="Proteomes" id="UP000255443">
    <property type="component" value="Unassembled WGS sequence"/>
</dbReference>
<dbReference type="EMBL" id="UGXD01000002">
    <property type="protein sequence ID" value="SUG33032.1"/>
    <property type="molecule type" value="Genomic_DNA"/>
</dbReference>
<sequence>MKVDSDVLLHPLTPKGVDADAATIDYITGYMRVVNDSLACDTREKIHHE</sequence>
<dbReference type="EMBL" id="CP079713">
    <property type="protein sequence ID" value="QXW50008.1"/>
    <property type="molecule type" value="Genomic_DNA"/>
</dbReference>
<evidence type="ECO:0000313" key="6">
    <source>
        <dbReference type="Proteomes" id="UP000254762"/>
    </source>
</evidence>
<proteinExistence type="predicted"/>
<evidence type="ECO:0000313" key="1">
    <source>
        <dbReference type="EMBL" id="QXW50008.1"/>
    </source>
</evidence>
<organism evidence="2 5">
    <name type="scientific">Salmonella enterica subsp. arizonae</name>
    <dbReference type="NCBI Taxonomy" id="59203"/>
    <lineage>
        <taxon>Bacteria</taxon>
        <taxon>Pseudomonadati</taxon>
        <taxon>Pseudomonadota</taxon>
        <taxon>Gammaproteobacteria</taxon>
        <taxon>Enterobacterales</taxon>
        <taxon>Enterobacteriaceae</taxon>
        <taxon>Salmonella</taxon>
    </lineage>
</organism>
<evidence type="ECO:0000313" key="3">
    <source>
        <dbReference type="EMBL" id="SUG29667.1"/>
    </source>
</evidence>
<dbReference type="AlphaFoldDB" id="A0A2X4WJJ1"/>
<name>A0A2X4WJJ1_SALER</name>
<reference evidence="5 6" key="1">
    <citation type="submission" date="2018-06" db="EMBL/GenBank/DDBJ databases">
        <authorList>
            <consortium name="Pathogen Informatics"/>
            <person name="Doyle S."/>
        </authorList>
    </citation>
    <scope>NUCLEOTIDE SEQUENCE [LARGE SCALE GENOMIC DNA]</scope>
    <source>
        <strain evidence="3 7">NCTC7303</strain>
        <strain evidence="4 6">NCTC7304</strain>
        <strain evidence="2 5">NCTC7307</strain>
    </source>
</reference>
<dbReference type="EMBL" id="UGXC01000002">
    <property type="protein sequence ID" value="SUG29667.1"/>
    <property type="molecule type" value="Genomic_DNA"/>
</dbReference>
<accession>A0A2X4WJJ1</accession>
<dbReference type="EMBL" id="LS483466">
    <property type="protein sequence ID" value="SQI23994.1"/>
    <property type="molecule type" value="Genomic_DNA"/>
</dbReference>
<dbReference type="Proteomes" id="UP000254762">
    <property type="component" value="Unassembled WGS sequence"/>
</dbReference>
<reference evidence="1" key="2">
    <citation type="submission" date="2021-07" db="EMBL/GenBank/DDBJ databases">
        <title>Whole-Genome Sequences of non-enterica strains of Salmonella enterica isolated from poultry houses.</title>
        <authorList>
            <person name="Lamas A."/>
            <person name="Regal P."/>
            <person name="Miranda J.M."/>
            <person name="Vazquez B."/>
            <person name="Cepeda A."/>
            <person name="Franco C.M."/>
        </authorList>
    </citation>
    <scope>NUCLEOTIDE SEQUENCE</scope>
    <source>
        <strain evidence="1">LHICA_AZ23</strain>
    </source>
</reference>
<evidence type="ECO:0000313" key="2">
    <source>
        <dbReference type="EMBL" id="SQI23994.1"/>
    </source>
</evidence>
<evidence type="ECO:0000313" key="4">
    <source>
        <dbReference type="EMBL" id="SUG33032.1"/>
    </source>
</evidence>
<dbReference type="Proteomes" id="UP000248731">
    <property type="component" value="Chromosome 1"/>
</dbReference>
<evidence type="ECO:0000313" key="7">
    <source>
        <dbReference type="Proteomes" id="UP000255443"/>
    </source>
</evidence>
<protein>
    <submittedName>
        <fullName evidence="2">Uncharacterized protein</fullName>
    </submittedName>
</protein>
<evidence type="ECO:0000313" key="5">
    <source>
        <dbReference type="Proteomes" id="UP000248731"/>
    </source>
</evidence>
<gene>
    <name evidence="1" type="ORF">KX325_03625</name>
    <name evidence="3" type="ORF">NCTC7303_01846</name>
    <name evidence="4" type="ORF">NCTC7304_02493</name>
    <name evidence="2" type="ORF">NCTC7307_02616</name>
</gene>
<keyword evidence="5" id="KW-1185">Reference proteome</keyword>